<protein>
    <recommendedName>
        <fullName evidence="4">Peptide deformylase</fullName>
        <shortName evidence="4">PDF</shortName>
        <ecNumber evidence="4">3.5.1.88</ecNumber>
    </recommendedName>
    <alternativeName>
        <fullName evidence="4">Polypeptide deformylase</fullName>
    </alternativeName>
</protein>
<name>A0A1H2RF02_9FLAO</name>
<comment type="similarity">
    <text evidence="1 4">Belongs to the polypeptide deformylase family.</text>
</comment>
<sequence>MILPIVAYGDPVLRKVCDTIPEDYPALDKLIEDMFQTMYHSNGVGLAAPQVGQAIRLFVVDTVGFSENEDLTPEEQAYLKTFKKAFINAKILQEEGEPWAFNEGCLSIPGITEDVRRKPTLVIEYQDEYFVKHTETFSGLVARVIQHEYDHIEGILFTDHLSSFKKQLLKNKLNNISNGKIKVGYKMRFFETNKKRTR</sequence>
<dbReference type="GeneID" id="85017713"/>
<dbReference type="InterPro" id="IPR023635">
    <property type="entry name" value="Peptide_deformylase"/>
</dbReference>
<comment type="catalytic activity">
    <reaction evidence="4">
        <text>N-terminal N-formyl-L-methionyl-[peptide] + H2O = N-terminal L-methionyl-[peptide] + formate</text>
        <dbReference type="Rhea" id="RHEA:24420"/>
        <dbReference type="Rhea" id="RHEA-COMP:10639"/>
        <dbReference type="Rhea" id="RHEA-COMP:10640"/>
        <dbReference type="ChEBI" id="CHEBI:15377"/>
        <dbReference type="ChEBI" id="CHEBI:15740"/>
        <dbReference type="ChEBI" id="CHEBI:49298"/>
        <dbReference type="ChEBI" id="CHEBI:64731"/>
        <dbReference type="EC" id="3.5.1.88"/>
    </reaction>
</comment>
<dbReference type="EMBL" id="FNND01000001">
    <property type="protein sequence ID" value="SDW17239.1"/>
    <property type="molecule type" value="Genomic_DNA"/>
</dbReference>
<dbReference type="Gene3D" id="3.90.45.10">
    <property type="entry name" value="Peptide deformylase"/>
    <property type="match status" value="1"/>
</dbReference>
<feature type="binding site" evidence="4">
    <location>
        <position position="147"/>
    </location>
    <ligand>
        <name>Fe cation</name>
        <dbReference type="ChEBI" id="CHEBI:24875"/>
    </ligand>
</feature>
<feature type="binding site" evidence="4">
    <location>
        <position position="151"/>
    </location>
    <ligand>
        <name>Fe cation</name>
        <dbReference type="ChEBI" id="CHEBI:24875"/>
    </ligand>
</feature>
<dbReference type="GO" id="GO:0046872">
    <property type="term" value="F:metal ion binding"/>
    <property type="evidence" value="ECO:0007669"/>
    <property type="project" value="UniProtKB-KW"/>
</dbReference>
<comment type="caution">
    <text evidence="5">The sequence shown here is derived from an EMBL/GenBank/DDBJ whole genome shotgun (WGS) entry which is preliminary data.</text>
</comment>
<dbReference type="SUPFAM" id="SSF56420">
    <property type="entry name" value="Peptide deformylase"/>
    <property type="match status" value="1"/>
</dbReference>
<keyword evidence="4" id="KW-0648">Protein biosynthesis</keyword>
<evidence type="ECO:0000256" key="1">
    <source>
        <dbReference type="ARBA" id="ARBA00010759"/>
    </source>
</evidence>
<dbReference type="CDD" id="cd00487">
    <property type="entry name" value="Pep_deformylase"/>
    <property type="match status" value="1"/>
</dbReference>
<dbReference type="PANTHER" id="PTHR10458">
    <property type="entry name" value="PEPTIDE DEFORMYLASE"/>
    <property type="match status" value="1"/>
</dbReference>
<dbReference type="InterPro" id="IPR036821">
    <property type="entry name" value="Peptide_deformylase_sf"/>
</dbReference>
<evidence type="ECO:0000313" key="5">
    <source>
        <dbReference type="EMBL" id="SDW17239.1"/>
    </source>
</evidence>
<keyword evidence="3 4" id="KW-0378">Hydrolase</keyword>
<dbReference type="PRINTS" id="PR01576">
    <property type="entry name" value="PDEFORMYLASE"/>
</dbReference>
<dbReference type="OrthoDB" id="9784988at2"/>
<dbReference type="PIRSF" id="PIRSF004749">
    <property type="entry name" value="Pep_def"/>
    <property type="match status" value="1"/>
</dbReference>
<dbReference type="Proteomes" id="UP000182771">
    <property type="component" value="Unassembled WGS sequence"/>
</dbReference>
<reference evidence="5 6" key="1">
    <citation type="submission" date="2016-10" db="EMBL/GenBank/DDBJ databases">
        <authorList>
            <person name="Varghese N."/>
            <person name="Submissions S."/>
        </authorList>
    </citation>
    <scope>NUCLEOTIDE SEQUENCE [LARGE SCALE GENOMIC DNA]</scope>
    <source>
        <strain evidence="5 6">DSM 11449</strain>
    </source>
</reference>
<dbReference type="NCBIfam" id="TIGR00079">
    <property type="entry name" value="pept_deformyl"/>
    <property type="match status" value="1"/>
</dbReference>
<evidence type="ECO:0000313" key="6">
    <source>
        <dbReference type="Proteomes" id="UP000182771"/>
    </source>
</evidence>
<accession>A0A1H2RF02</accession>
<organism evidence="5 6">
    <name type="scientific">Capnocytophaga granulosa</name>
    <dbReference type="NCBI Taxonomy" id="45242"/>
    <lineage>
        <taxon>Bacteria</taxon>
        <taxon>Pseudomonadati</taxon>
        <taxon>Bacteroidota</taxon>
        <taxon>Flavobacteriia</taxon>
        <taxon>Flavobacteriales</taxon>
        <taxon>Flavobacteriaceae</taxon>
        <taxon>Capnocytophaga</taxon>
    </lineage>
</organism>
<evidence type="ECO:0000256" key="2">
    <source>
        <dbReference type="ARBA" id="ARBA00022723"/>
    </source>
</evidence>
<dbReference type="NCBIfam" id="NF001159">
    <property type="entry name" value="PRK00150.1-3"/>
    <property type="match status" value="1"/>
</dbReference>
<evidence type="ECO:0000256" key="3">
    <source>
        <dbReference type="ARBA" id="ARBA00022801"/>
    </source>
</evidence>
<comment type="cofactor">
    <cofactor evidence="4">
        <name>Fe(2+)</name>
        <dbReference type="ChEBI" id="CHEBI:29033"/>
    </cofactor>
    <text evidence="4">Binds 1 Fe(2+) ion.</text>
</comment>
<dbReference type="EC" id="3.5.1.88" evidence="4"/>
<dbReference type="PANTHER" id="PTHR10458:SF22">
    <property type="entry name" value="PEPTIDE DEFORMYLASE"/>
    <property type="match status" value="1"/>
</dbReference>
<evidence type="ECO:0000256" key="4">
    <source>
        <dbReference type="HAMAP-Rule" id="MF_00163"/>
    </source>
</evidence>
<keyword evidence="4" id="KW-0408">Iron</keyword>
<dbReference type="GO" id="GO:0006412">
    <property type="term" value="P:translation"/>
    <property type="evidence" value="ECO:0007669"/>
    <property type="project" value="UniProtKB-UniRule"/>
</dbReference>
<dbReference type="RefSeq" id="WP_016419700.1">
    <property type="nucleotide sequence ID" value="NZ_FNND01000001.1"/>
</dbReference>
<keyword evidence="6" id="KW-1185">Reference proteome</keyword>
<dbReference type="AlphaFoldDB" id="A0A1H2RF02"/>
<dbReference type="HAMAP" id="MF_00163">
    <property type="entry name" value="Pep_deformylase"/>
    <property type="match status" value="1"/>
</dbReference>
<feature type="binding site" evidence="4">
    <location>
        <position position="105"/>
    </location>
    <ligand>
        <name>Fe cation</name>
        <dbReference type="ChEBI" id="CHEBI:24875"/>
    </ligand>
</feature>
<dbReference type="GO" id="GO:0042586">
    <property type="term" value="F:peptide deformylase activity"/>
    <property type="evidence" value="ECO:0007669"/>
    <property type="project" value="UniProtKB-UniRule"/>
</dbReference>
<dbReference type="Pfam" id="PF01327">
    <property type="entry name" value="Pep_deformylase"/>
    <property type="match status" value="1"/>
</dbReference>
<proteinExistence type="inferred from homology"/>
<gene>
    <name evidence="4" type="primary">def</name>
    <name evidence="5" type="ORF">SAMN05444420_101423</name>
</gene>
<keyword evidence="2 4" id="KW-0479">Metal-binding</keyword>
<feature type="active site" evidence="4">
    <location>
        <position position="148"/>
    </location>
</feature>
<comment type="function">
    <text evidence="4">Removes the formyl group from the N-terminal Met of newly synthesized proteins. Requires at least a dipeptide for an efficient rate of reaction. N-terminal L-methionine is a prerequisite for activity but the enzyme has broad specificity at other positions.</text>
</comment>